<reference evidence="2" key="1">
    <citation type="submission" date="2021-03" db="EMBL/GenBank/DDBJ databases">
        <title>Whole genome shotgun sequence of Actinoplanes consettensis NBRC 14913.</title>
        <authorList>
            <person name="Komaki H."/>
            <person name="Tamura T."/>
        </authorList>
    </citation>
    <scope>NUCLEOTIDE SEQUENCE</scope>
    <source>
        <strain evidence="2">NBRC 14913</strain>
    </source>
</reference>
<dbReference type="PANTHER" id="PTHR46865:SF2">
    <property type="entry name" value="MONOOXYGENASE"/>
    <property type="match status" value="1"/>
</dbReference>
<evidence type="ECO:0000259" key="1">
    <source>
        <dbReference type="Pfam" id="PF01494"/>
    </source>
</evidence>
<dbReference type="PANTHER" id="PTHR46865">
    <property type="entry name" value="OXIDOREDUCTASE-RELATED"/>
    <property type="match status" value="1"/>
</dbReference>
<name>A0A919SAZ9_9ACTN</name>
<dbReference type="InterPro" id="IPR036188">
    <property type="entry name" value="FAD/NAD-bd_sf"/>
</dbReference>
<dbReference type="AlphaFoldDB" id="A0A919SAZ9"/>
<dbReference type="PRINTS" id="PR00420">
    <property type="entry name" value="RNGMNOXGNASE"/>
</dbReference>
<protein>
    <submittedName>
        <fullName evidence="2">FAD-binding monooxygenase</fullName>
    </submittedName>
</protein>
<dbReference type="InterPro" id="IPR002938">
    <property type="entry name" value="FAD-bd"/>
</dbReference>
<dbReference type="SUPFAM" id="SSF51905">
    <property type="entry name" value="FAD/NAD(P)-binding domain"/>
    <property type="match status" value="1"/>
</dbReference>
<keyword evidence="2" id="KW-0503">Monooxygenase</keyword>
<organism evidence="2 3">
    <name type="scientific">Winogradskya consettensis</name>
    <dbReference type="NCBI Taxonomy" id="113560"/>
    <lineage>
        <taxon>Bacteria</taxon>
        <taxon>Bacillati</taxon>
        <taxon>Actinomycetota</taxon>
        <taxon>Actinomycetes</taxon>
        <taxon>Micromonosporales</taxon>
        <taxon>Micromonosporaceae</taxon>
        <taxon>Winogradskya</taxon>
    </lineage>
</organism>
<dbReference type="RefSeq" id="WP_212995979.1">
    <property type="nucleotide sequence ID" value="NZ_BAAATW010000002.1"/>
</dbReference>
<gene>
    <name evidence="2" type="ORF">Aco04nite_10090</name>
</gene>
<evidence type="ECO:0000313" key="3">
    <source>
        <dbReference type="Proteomes" id="UP000680865"/>
    </source>
</evidence>
<dbReference type="Gene3D" id="3.50.50.60">
    <property type="entry name" value="FAD/NAD(P)-binding domain"/>
    <property type="match status" value="1"/>
</dbReference>
<feature type="domain" description="FAD-binding" evidence="1">
    <location>
        <begin position="7"/>
        <end position="322"/>
    </location>
</feature>
<keyword evidence="3" id="KW-1185">Reference proteome</keyword>
<dbReference type="GO" id="GO:0071949">
    <property type="term" value="F:FAD binding"/>
    <property type="evidence" value="ECO:0007669"/>
    <property type="project" value="InterPro"/>
</dbReference>
<sequence length="400" mass="43225">MTGPRALISGASIAGLTTAYWLGRAGWDVEVVERSAVFRDGGQNIDIRGAAREVLAEMGLDEPVRRRSTTEQGTAVLDARGRAVARFPVEDPDGLTAELEILRGDLARIILDALPAGVQVRYDDQITGVRDQDSHVEVTFQRGATADYELLVIAEGVRSRTRDLVFGSAVTRRELGLNMAYGTIPRTGDDDRWWRWYSASGGRQITLRPDNAGTTRATLAFTTRGQNLAELPLDQARDALGEVFGDAGWQAQRVVDGFKGSDDVYMDYLTQIMMPSWAKGRVCVTGDAAWCVTPLGGGGTSLAMIGGYVLAAYLSREHHGAALELYERWMRPLIDDAQKLPPGTPRLFYPASAAGVGVLRTVARIGSLGVLRKLTSRLSHVAQTGQALPAIASTRPGSAR</sequence>
<evidence type="ECO:0000313" key="2">
    <source>
        <dbReference type="EMBL" id="GIM68267.1"/>
    </source>
</evidence>
<proteinExistence type="predicted"/>
<dbReference type="InterPro" id="IPR051704">
    <property type="entry name" value="FAD_aromatic-hydroxylase"/>
</dbReference>
<dbReference type="Gene3D" id="3.30.9.10">
    <property type="entry name" value="D-Amino Acid Oxidase, subunit A, domain 2"/>
    <property type="match status" value="1"/>
</dbReference>
<accession>A0A919SAZ9</accession>
<comment type="caution">
    <text evidence="2">The sequence shown here is derived from an EMBL/GenBank/DDBJ whole genome shotgun (WGS) entry which is preliminary data.</text>
</comment>
<keyword evidence="2" id="KW-0560">Oxidoreductase</keyword>
<dbReference type="EMBL" id="BOQP01000004">
    <property type="protein sequence ID" value="GIM68267.1"/>
    <property type="molecule type" value="Genomic_DNA"/>
</dbReference>
<dbReference type="Pfam" id="PF01494">
    <property type="entry name" value="FAD_binding_3"/>
    <property type="match status" value="1"/>
</dbReference>
<dbReference type="Proteomes" id="UP000680865">
    <property type="component" value="Unassembled WGS sequence"/>
</dbReference>
<dbReference type="GO" id="GO:0004497">
    <property type="term" value="F:monooxygenase activity"/>
    <property type="evidence" value="ECO:0007669"/>
    <property type="project" value="UniProtKB-KW"/>
</dbReference>